<feature type="transmembrane region" description="Helical" evidence="11">
    <location>
        <begin position="372"/>
        <end position="388"/>
    </location>
</feature>
<feature type="transmembrane region" description="Helical" evidence="11">
    <location>
        <begin position="424"/>
        <end position="443"/>
    </location>
</feature>
<comment type="caution">
    <text evidence="11">Lacks conserved residue(s) required for the propagation of feature annotation.</text>
</comment>
<keyword evidence="6 11" id="KW-0812">Transmembrane</keyword>
<proteinExistence type="inferred from homology"/>
<evidence type="ECO:0000313" key="13">
    <source>
        <dbReference type="EMBL" id="SEI63537.1"/>
    </source>
</evidence>
<dbReference type="Pfam" id="PF01040">
    <property type="entry name" value="UbiA"/>
    <property type="match status" value="1"/>
</dbReference>
<name>A0A1H6SFF7_9EURY</name>
<feature type="transmembrane region" description="Helical" evidence="11">
    <location>
        <begin position="270"/>
        <end position="291"/>
    </location>
</feature>
<evidence type="ECO:0000256" key="11">
    <source>
        <dbReference type="HAMAP-Rule" id="MF_00154"/>
    </source>
</evidence>
<comment type="function">
    <text evidence="1 11">Converts heme B (protoheme IX) to heme O by substitution of the vinyl group on carbon 2 of heme B porphyrin ring with a hydroxyethyl farnesyl side group.</text>
</comment>
<dbReference type="HAMAP" id="MF_00154">
    <property type="entry name" value="CyoE_CtaB"/>
    <property type="match status" value="1"/>
</dbReference>
<dbReference type="KEGG" id="hae:halTADL_1061"/>
<evidence type="ECO:0000256" key="5">
    <source>
        <dbReference type="ARBA" id="ARBA00022679"/>
    </source>
</evidence>
<dbReference type="InterPro" id="IPR000537">
    <property type="entry name" value="UbiA_prenyltransferase"/>
</dbReference>
<dbReference type="NCBIfam" id="NF003349">
    <property type="entry name" value="PRK04375.1-2"/>
    <property type="match status" value="1"/>
</dbReference>
<feature type="transmembrane region" description="Helical" evidence="11">
    <location>
        <begin position="201"/>
        <end position="224"/>
    </location>
</feature>
<feature type="transmembrane region" description="Helical" evidence="11">
    <location>
        <begin position="323"/>
        <end position="344"/>
    </location>
</feature>
<keyword evidence="9 11" id="KW-0472">Membrane</keyword>
<dbReference type="OrthoDB" id="131615at2157"/>
<dbReference type="RefSeq" id="WP_177171901.1">
    <property type="nucleotide sequence ID" value="NZ_CP024845.1"/>
</dbReference>
<accession>A0A1H6SFF7</accession>
<feature type="transmembrane region" description="Helical" evidence="11">
    <location>
        <begin position="178"/>
        <end position="195"/>
    </location>
</feature>
<dbReference type="EC" id="2.5.1.141" evidence="11"/>
<feature type="transmembrane region" description="Helical" evidence="11">
    <location>
        <begin position="298"/>
        <end position="317"/>
    </location>
</feature>
<feature type="transmembrane region" description="Helical" evidence="11">
    <location>
        <begin position="77"/>
        <end position="99"/>
    </location>
</feature>
<reference evidence="13 14" key="1">
    <citation type="submission" date="2016-10" db="EMBL/GenBank/DDBJ databases">
        <authorList>
            <person name="de Groot N.N."/>
        </authorList>
    </citation>
    <scope>NUCLEOTIDE SEQUENCE [LARGE SCALE GENOMIC DNA]</scope>
    <source>
        <strain evidence="13 14">DSM 22187</strain>
    </source>
</reference>
<evidence type="ECO:0000256" key="6">
    <source>
        <dbReference type="ARBA" id="ARBA00022692"/>
    </source>
</evidence>
<comment type="similarity">
    <text evidence="4">In the C-terminal section; belongs to the UbiA prenyltransferase family. Protoheme IX farnesyltransferase subfamily.</text>
</comment>
<evidence type="ECO:0000256" key="4">
    <source>
        <dbReference type="ARBA" id="ARBA00010223"/>
    </source>
</evidence>
<dbReference type="InterPro" id="IPR006369">
    <property type="entry name" value="Protohaem_IX_farnesylTrfase"/>
</dbReference>
<dbReference type="PANTHER" id="PTHR43448">
    <property type="entry name" value="PROTOHEME IX FARNESYLTRANSFERASE, MITOCHONDRIAL"/>
    <property type="match status" value="1"/>
</dbReference>
<dbReference type="CDD" id="cd13957">
    <property type="entry name" value="PT_UbiA_Cox10"/>
    <property type="match status" value="1"/>
</dbReference>
<gene>
    <name evidence="11" type="primary">ctaB</name>
    <name evidence="13" type="ORF">SAMN05444271_104137</name>
</gene>
<comment type="miscellaneous">
    <text evidence="11">Carbon 2 of the heme B porphyrin ring is defined according to the Fischer nomenclature.</text>
</comment>
<comment type="catalytic activity">
    <reaction evidence="10 11">
        <text>heme b + (2E,6E)-farnesyl diphosphate + H2O = Fe(II)-heme o + diphosphate</text>
        <dbReference type="Rhea" id="RHEA:28070"/>
        <dbReference type="ChEBI" id="CHEBI:15377"/>
        <dbReference type="ChEBI" id="CHEBI:33019"/>
        <dbReference type="ChEBI" id="CHEBI:60344"/>
        <dbReference type="ChEBI" id="CHEBI:60530"/>
        <dbReference type="ChEBI" id="CHEBI:175763"/>
        <dbReference type="EC" id="2.5.1.141"/>
    </reaction>
</comment>
<comment type="similarity">
    <text evidence="11">Belongs to the UbiA prenyltransferase family. Protoheme IX farnesyltransferase subfamily.</text>
</comment>
<dbReference type="Gene3D" id="1.10.357.140">
    <property type="entry name" value="UbiA prenyltransferase"/>
    <property type="match status" value="1"/>
</dbReference>
<dbReference type="Pfam" id="PF02628">
    <property type="entry name" value="COX15-CtaA"/>
    <property type="match status" value="1"/>
</dbReference>
<feature type="region of interest" description="Disordered" evidence="12">
    <location>
        <begin position="132"/>
        <end position="158"/>
    </location>
</feature>
<evidence type="ECO:0000256" key="10">
    <source>
        <dbReference type="ARBA" id="ARBA00047690"/>
    </source>
</evidence>
<keyword evidence="7 11" id="KW-1133">Transmembrane helix</keyword>
<organism evidence="13 14">
    <name type="scientific">Halohasta litchfieldiae</name>
    <dbReference type="NCBI Taxonomy" id="1073996"/>
    <lineage>
        <taxon>Archaea</taxon>
        <taxon>Methanobacteriati</taxon>
        <taxon>Methanobacteriota</taxon>
        <taxon>Stenosarchaea group</taxon>
        <taxon>Halobacteria</taxon>
        <taxon>Halobacteriales</taxon>
        <taxon>Haloferacaceae</taxon>
        <taxon>Halohasta</taxon>
    </lineage>
</organism>
<evidence type="ECO:0000256" key="3">
    <source>
        <dbReference type="ARBA" id="ARBA00004919"/>
    </source>
</evidence>
<dbReference type="AlphaFoldDB" id="A0A1H6SFF7"/>
<dbReference type="GO" id="GO:0005886">
    <property type="term" value="C:plasma membrane"/>
    <property type="evidence" value="ECO:0007669"/>
    <property type="project" value="UniProtKB-SubCell"/>
</dbReference>
<evidence type="ECO:0000256" key="9">
    <source>
        <dbReference type="ARBA" id="ARBA00023136"/>
    </source>
</evidence>
<dbReference type="GO" id="GO:0008495">
    <property type="term" value="F:protoheme IX farnesyltransferase activity"/>
    <property type="evidence" value="ECO:0007669"/>
    <property type="project" value="UniProtKB-UniRule"/>
</dbReference>
<keyword evidence="14" id="KW-1185">Reference proteome</keyword>
<evidence type="ECO:0000256" key="1">
    <source>
        <dbReference type="ARBA" id="ARBA00004019"/>
    </source>
</evidence>
<dbReference type="GeneID" id="35001875"/>
<feature type="transmembrane region" description="Helical" evidence="11">
    <location>
        <begin position="245"/>
        <end position="264"/>
    </location>
</feature>
<dbReference type="InterPro" id="IPR003780">
    <property type="entry name" value="COX15/CtaA_fam"/>
</dbReference>
<dbReference type="PANTHER" id="PTHR43448:SF2">
    <property type="entry name" value="PROTOHEME IX FARNESYLTRANSFERASE, MITOCHONDRIAL"/>
    <property type="match status" value="1"/>
</dbReference>
<evidence type="ECO:0000256" key="2">
    <source>
        <dbReference type="ARBA" id="ARBA00004651"/>
    </source>
</evidence>
<evidence type="ECO:0000313" key="14">
    <source>
        <dbReference type="Proteomes" id="UP000198888"/>
    </source>
</evidence>
<dbReference type="InterPro" id="IPR044878">
    <property type="entry name" value="UbiA_sf"/>
</dbReference>
<comment type="subcellular location">
    <subcellularLocation>
        <location evidence="2 11">Cell membrane</location>
        <topology evidence="2 11">Multi-pass membrane protein</topology>
    </subcellularLocation>
</comment>
<evidence type="ECO:0000256" key="8">
    <source>
        <dbReference type="ARBA" id="ARBA00023133"/>
    </source>
</evidence>
<feature type="transmembrane region" description="Helical" evidence="11">
    <location>
        <begin position="48"/>
        <end position="65"/>
    </location>
</feature>
<dbReference type="UniPathway" id="UPA00834">
    <property type="reaction ID" value="UER00712"/>
</dbReference>
<dbReference type="GO" id="GO:0048034">
    <property type="term" value="P:heme O biosynthetic process"/>
    <property type="evidence" value="ECO:0007669"/>
    <property type="project" value="UniProtKB-UniRule"/>
</dbReference>
<keyword evidence="8 11" id="KW-0350">Heme biosynthesis</keyword>
<comment type="pathway">
    <text evidence="3 11">Porphyrin-containing compound metabolism; heme O biosynthesis; heme O from protoheme: step 1/1.</text>
</comment>
<keyword evidence="5 11" id="KW-0808">Transferase</keyword>
<dbReference type="STRING" id="1073996.SAMN05444271_104137"/>
<dbReference type="NCBIfam" id="TIGR01473">
    <property type="entry name" value="cyoE_ctaB"/>
    <property type="match status" value="1"/>
</dbReference>
<sequence>MGVYLLLVVGVATALTDAVSACTAWPACGGGWSLPTSLDGWIAFGHRITALVVGLGVLTTMILAWRTETSRRVRAALTLALLLYPVQAGLGALVATTGGTQRLSVIHLATGVVIFGGLLAALAWWLEAETGDPDDVPESRPELSEPLDPTERPPIPTDPLKRAKATLFAYFRLMKPRLMWLLCLVAAAAMALASGPGLTPYTVAATLVAGSLSIGASGTFNHVLERDIDRRMARTNDRPLATDLVPVRNAVAFGLLLTAISVGLFATINWLAAALGLIAIVFYSVVYTLILKPNTVQNTVIGGAAGALPALIGWAAVTGSIGLGGVLLATLIFLWTPAHFYNLALAYKDDYARGGFPMMPVVRGETATRRHIVWYLGATLLAGAALAASGTLGWLYVLTGVAFGGLFLWMVVRLHYEQTKAAALRAFHASNAYLGFVLLAIVVEGLAL</sequence>
<evidence type="ECO:0000256" key="12">
    <source>
        <dbReference type="SAM" id="MobiDB-lite"/>
    </source>
</evidence>
<accession>A0A2H4Q0I4</accession>
<evidence type="ECO:0000256" key="7">
    <source>
        <dbReference type="ARBA" id="ARBA00022989"/>
    </source>
</evidence>
<feature type="transmembrane region" description="Helical" evidence="11">
    <location>
        <begin position="394"/>
        <end position="412"/>
    </location>
</feature>
<dbReference type="EMBL" id="FNYR01000004">
    <property type="protein sequence ID" value="SEI63537.1"/>
    <property type="molecule type" value="Genomic_DNA"/>
</dbReference>
<feature type="transmembrane region" description="Helical" evidence="11">
    <location>
        <begin position="105"/>
        <end position="126"/>
    </location>
</feature>
<dbReference type="Proteomes" id="UP000198888">
    <property type="component" value="Unassembled WGS sequence"/>
</dbReference>
<protein>
    <recommendedName>
        <fullName evidence="11">Protoheme IX farnesyltransferase</fullName>
        <ecNumber evidence="11">2.5.1.141</ecNumber>
    </recommendedName>
    <alternativeName>
        <fullName evidence="11">Heme B farnesyltransferase</fullName>
    </alternativeName>
    <alternativeName>
        <fullName evidence="11">Heme O synthase</fullName>
    </alternativeName>
</protein>
<keyword evidence="11" id="KW-1003">Cell membrane</keyword>
<dbReference type="GO" id="GO:0006784">
    <property type="term" value="P:heme A biosynthetic process"/>
    <property type="evidence" value="ECO:0007669"/>
    <property type="project" value="InterPro"/>
</dbReference>